<feature type="transmembrane region" description="Helical" evidence="2">
    <location>
        <begin position="505"/>
        <end position="528"/>
    </location>
</feature>
<keyword evidence="5" id="KW-1185">Reference proteome</keyword>
<dbReference type="Gene3D" id="1.10.510.10">
    <property type="entry name" value="Transferase(Phosphotransferase) domain 1"/>
    <property type="match status" value="1"/>
</dbReference>
<feature type="region of interest" description="Disordered" evidence="1">
    <location>
        <begin position="51"/>
        <end position="71"/>
    </location>
</feature>
<feature type="compositionally biased region" description="Basic and acidic residues" evidence="1">
    <location>
        <begin position="51"/>
        <end position="63"/>
    </location>
</feature>
<feature type="compositionally biased region" description="Low complexity" evidence="1">
    <location>
        <begin position="545"/>
        <end position="562"/>
    </location>
</feature>
<comment type="caution">
    <text evidence="4">The sequence shown here is derived from an EMBL/GenBank/DDBJ whole genome shotgun (WGS) entry which is preliminary data.</text>
</comment>
<keyword evidence="2" id="KW-0812">Transmembrane</keyword>
<dbReference type="PANTHER" id="PTHR45890:SF9">
    <property type="entry name" value="PROTEIN KINASE DOMAIN-CONTAINING PROTEIN"/>
    <property type="match status" value="1"/>
</dbReference>
<name>A0AAV1I8X6_9CHLO</name>
<feature type="domain" description="Protein kinase" evidence="3">
    <location>
        <begin position="696"/>
        <end position="1049"/>
    </location>
</feature>
<evidence type="ECO:0000259" key="3">
    <source>
        <dbReference type="PROSITE" id="PS50011"/>
    </source>
</evidence>
<dbReference type="Pfam" id="PF03109">
    <property type="entry name" value="ABC1"/>
    <property type="match status" value="1"/>
</dbReference>
<evidence type="ECO:0000313" key="5">
    <source>
        <dbReference type="Proteomes" id="UP001314263"/>
    </source>
</evidence>
<accession>A0AAV1I8X6</accession>
<keyword evidence="2" id="KW-1133">Transmembrane helix</keyword>
<gene>
    <name evidence="4" type="ORF">CVIRNUC_007011</name>
</gene>
<evidence type="ECO:0000256" key="1">
    <source>
        <dbReference type="SAM" id="MobiDB-lite"/>
    </source>
</evidence>
<dbReference type="Proteomes" id="UP001314263">
    <property type="component" value="Unassembled WGS sequence"/>
</dbReference>
<dbReference type="InterPro" id="IPR000719">
    <property type="entry name" value="Prot_kinase_dom"/>
</dbReference>
<feature type="compositionally biased region" description="Polar residues" evidence="1">
    <location>
        <begin position="16"/>
        <end position="29"/>
    </location>
</feature>
<evidence type="ECO:0000256" key="2">
    <source>
        <dbReference type="SAM" id="Phobius"/>
    </source>
</evidence>
<dbReference type="InterPro" id="IPR052402">
    <property type="entry name" value="ADCK_kinase"/>
</dbReference>
<dbReference type="AlphaFoldDB" id="A0AAV1I8X6"/>
<dbReference type="GO" id="GO:0005524">
    <property type="term" value="F:ATP binding"/>
    <property type="evidence" value="ECO:0007669"/>
    <property type="project" value="InterPro"/>
</dbReference>
<feature type="region of interest" description="Disordered" evidence="1">
    <location>
        <begin position="1"/>
        <end position="29"/>
    </location>
</feature>
<reference evidence="4 5" key="1">
    <citation type="submission" date="2023-10" db="EMBL/GenBank/DDBJ databases">
        <authorList>
            <person name="Maclean D."/>
            <person name="Macfadyen A."/>
        </authorList>
    </citation>
    <scope>NUCLEOTIDE SEQUENCE [LARGE SCALE GENOMIC DNA]</scope>
</reference>
<protein>
    <recommendedName>
        <fullName evidence="3">Protein kinase domain-containing protein</fullName>
    </recommendedName>
</protein>
<dbReference type="GO" id="GO:0004672">
    <property type="term" value="F:protein kinase activity"/>
    <property type="evidence" value="ECO:0007669"/>
    <property type="project" value="InterPro"/>
</dbReference>
<keyword evidence="2" id="KW-0472">Membrane</keyword>
<evidence type="ECO:0000313" key="4">
    <source>
        <dbReference type="EMBL" id="CAK0783811.1"/>
    </source>
</evidence>
<dbReference type="SUPFAM" id="SSF56112">
    <property type="entry name" value="Protein kinase-like (PK-like)"/>
    <property type="match status" value="1"/>
</dbReference>
<feature type="compositionally biased region" description="Low complexity" evidence="1">
    <location>
        <begin position="579"/>
        <end position="594"/>
    </location>
</feature>
<dbReference type="InterPro" id="IPR004147">
    <property type="entry name" value="ABC1_dom"/>
</dbReference>
<dbReference type="InterPro" id="IPR011009">
    <property type="entry name" value="Kinase-like_dom_sf"/>
</dbReference>
<feature type="region of interest" description="Disordered" evidence="1">
    <location>
        <begin position="545"/>
        <end position="594"/>
    </location>
</feature>
<feature type="region of interest" description="Disordered" evidence="1">
    <location>
        <begin position="395"/>
        <end position="425"/>
    </location>
</feature>
<proteinExistence type="predicted"/>
<feature type="transmembrane region" description="Helical" evidence="2">
    <location>
        <begin position="1003"/>
        <end position="1020"/>
    </location>
</feature>
<dbReference type="PROSITE" id="PS50011">
    <property type="entry name" value="PROTEIN_KINASE_DOM"/>
    <property type="match status" value="1"/>
</dbReference>
<dbReference type="EMBL" id="CAUYUE010000009">
    <property type="protein sequence ID" value="CAK0783811.1"/>
    <property type="molecule type" value="Genomic_DNA"/>
</dbReference>
<dbReference type="InterPro" id="IPR044095">
    <property type="entry name" value="ADCK2_dom"/>
</dbReference>
<dbReference type="PANTHER" id="PTHR45890">
    <property type="entry name" value="AARF DOMAIN CONTAINING KINASE 2 (PREDICTED)"/>
    <property type="match status" value="1"/>
</dbReference>
<dbReference type="CDD" id="cd13971">
    <property type="entry name" value="ADCK2-like"/>
    <property type="match status" value="1"/>
</dbReference>
<sequence length="1049" mass="112733">MFPWQKSSKAGVRGQSWLSQGASSPVQHANSVAGSVSGLRYSQGFLPHSDSLRDRLEPVQREECTDDDEQRDADFTVPLQFRVTGSPNGKPDLQLQLLRLDFGSEVKHDPAQHRYGGQQLLTIPGLQGAARGLESAAAILFLQLIFPDKVPPIAKRLAWMGALSVGAQAAGALVAKKKREEFVQRLRQRGGSMLDKLGHTKSAPMRGVKAAAGCAAANIERYSTAAAGLLVAAAFWSVLHPPSYHLLRCIAAALPVYAGYAETARSCATNRIPEGAKAEAAWRARHKWAAQRLANLLGDAHAKPPLAPVLDFVERVSVNIGLAVGGAGVGSTPGSWAWAAPTEGCSAQLGGSIIMHKPDLAVLEAAKAGRAEVAGSKVQGPVMWDASKKAWVPTKSKMASSNRAAGRVPDPAAPVSRDDEGYHTSKLPTLRSEDELAAYQRDLAAKAELCRETALVPSADEQLQASKPGAGGTAELALFGQADHMSFTGDLTLSDRGTMALRASYLITIFLPFILLGPLLLGLADLLLRWSEGSRVHINGARRAPALPGAEGEAGSSSAPGLRRALQSADEAQEKVPSAAGLNAPAGQQQPPAGAAEIEEITPASGTAADEDRWMERAARKLRMRAWRLLLLGVRNSGAAFIKWGQWSATREDLFPQDLCVALAELHDRAPIHSWKASKAEIEKAFGQPVEELFDSIDHKALASGSIAQVHRAVMQLKGKPRDVVVKVRHPGVAHSITVDFRLLKPVAAAASRIPSLKGLSLKESLAQFSANMTAQTDLRVETVHLRRFYNNFASVRSSVTPPLPLPGMDTEAVLVETYEAGESVAKYIRQASPYNTQIVALGIDTYLKMLLHDNFVHTDLHPGNILVRLRQSGSDKEGKAATVGNIDDVLLRPIAKGQARAQLQLILLDFGLAEELTPRVRKHFISFLHCIARGDGNRGAYHMLQFGKKQACLHPAAFTTDMQNMFRQECDIHSKRGVDVDRVLKAALHLARKHEVTIDSSYAALIVGVCVIVGFATALDPQLNLMDAATPAFFISDLTGRIAGRLYA</sequence>
<organism evidence="4 5">
    <name type="scientific">Coccomyxa viridis</name>
    <dbReference type="NCBI Taxonomy" id="1274662"/>
    <lineage>
        <taxon>Eukaryota</taxon>
        <taxon>Viridiplantae</taxon>
        <taxon>Chlorophyta</taxon>
        <taxon>core chlorophytes</taxon>
        <taxon>Trebouxiophyceae</taxon>
        <taxon>Trebouxiophyceae incertae sedis</taxon>
        <taxon>Coccomyxaceae</taxon>
        <taxon>Coccomyxa</taxon>
    </lineage>
</organism>